<protein>
    <recommendedName>
        <fullName evidence="6 8">Small ribosomal subunit protein uS8</fullName>
    </recommendedName>
</protein>
<dbReference type="Gene3D" id="3.30.1490.10">
    <property type="match status" value="1"/>
</dbReference>
<keyword evidence="5 8" id="KW-0687">Ribonucleoprotein</keyword>
<evidence type="ECO:0000256" key="9">
    <source>
        <dbReference type="RuleBase" id="RU003660"/>
    </source>
</evidence>
<dbReference type="InterPro" id="IPR047863">
    <property type="entry name" value="Ribosomal_uS8_CS"/>
</dbReference>
<evidence type="ECO:0000256" key="4">
    <source>
        <dbReference type="ARBA" id="ARBA00022980"/>
    </source>
</evidence>
<comment type="similarity">
    <text evidence="1 8 9">Belongs to the universal ribosomal protein uS8 family.</text>
</comment>
<dbReference type="HAMAP" id="MF_01302_B">
    <property type="entry name" value="Ribosomal_uS8_B"/>
    <property type="match status" value="1"/>
</dbReference>
<dbReference type="GO" id="GO:0019843">
    <property type="term" value="F:rRNA binding"/>
    <property type="evidence" value="ECO:0007669"/>
    <property type="project" value="UniProtKB-UniRule"/>
</dbReference>
<evidence type="ECO:0000256" key="7">
    <source>
        <dbReference type="ARBA" id="ARBA00046740"/>
    </source>
</evidence>
<comment type="subunit">
    <text evidence="7 8">Part of the 30S ribosomal subunit. Contacts proteins S5 and S12.</text>
</comment>
<evidence type="ECO:0000256" key="8">
    <source>
        <dbReference type="HAMAP-Rule" id="MF_01302"/>
    </source>
</evidence>
<dbReference type="FunFam" id="3.30.1370.30:FF:000002">
    <property type="entry name" value="30S ribosomal protein S8"/>
    <property type="match status" value="1"/>
</dbReference>
<name>A0A8J7UV82_9BACT</name>
<sequence>MTDPISDYLARIRNAQQAGHRRVDIPASKMKRAMTQILQDKGYVQRYMDIDDNQQGLLRIFLKYDHYGLPVIKKMNRVSRPGLRKYCTADEIPRVHNGLGIAVLTTSRGVMTDKEARKLRVGGEILCYVY</sequence>
<dbReference type="AlphaFoldDB" id="A0A8J7UV82"/>
<evidence type="ECO:0000256" key="5">
    <source>
        <dbReference type="ARBA" id="ARBA00023274"/>
    </source>
</evidence>
<dbReference type="GO" id="GO:0005737">
    <property type="term" value="C:cytoplasm"/>
    <property type="evidence" value="ECO:0007669"/>
    <property type="project" value="UniProtKB-ARBA"/>
</dbReference>
<evidence type="ECO:0000313" key="11">
    <source>
        <dbReference type="Proteomes" id="UP000673975"/>
    </source>
</evidence>
<dbReference type="NCBIfam" id="NF001109">
    <property type="entry name" value="PRK00136.1"/>
    <property type="match status" value="1"/>
</dbReference>
<evidence type="ECO:0000256" key="1">
    <source>
        <dbReference type="ARBA" id="ARBA00006471"/>
    </source>
</evidence>
<keyword evidence="4 8" id="KW-0689">Ribosomal protein</keyword>
<gene>
    <name evidence="8 10" type="primary">rpsH</name>
    <name evidence="10" type="ORF">NATSA_06325</name>
</gene>
<dbReference type="GO" id="GO:1990904">
    <property type="term" value="C:ribonucleoprotein complex"/>
    <property type="evidence" value="ECO:0007669"/>
    <property type="project" value="UniProtKB-KW"/>
</dbReference>
<dbReference type="Proteomes" id="UP000673975">
    <property type="component" value="Unassembled WGS sequence"/>
</dbReference>
<dbReference type="InterPro" id="IPR000630">
    <property type="entry name" value="Ribosomal_uS8"/>
</dbReference>
<evidence type="ECO:0000256" key="2">
    <source>
        <dbReference type="ARBA" id="ARBA00022730"/>
    </source>
</evidence>
<dbReference type="GO" id="GO:0005840">
    <property type="term" value="C:ribosome"/>
    <property type="evidence" value="ECO:0007669"/>
    <property type="project" value="UniProtKB-KW"/>
</dbReference>
<reference evidence="10" key="1">
    <citation type="submission" date="2021-02" db="EMBL/GenBank/DDBJ databases">
        <title>Natronogracilivirga saccharolytica gen. nov. sp. nov. a new anaerobic, haloalkiliphilic carbohydrate-fermenting bacterium from soda lake and proposing of Cyclonatronumiaceae fam. nov. in the phylum Balneolaeota.</title>
        <authorList>
            <person name="Zhilina T.N."/>
            <person name="Sorokin D.Y."/>
            <person name="Zavarzina D.G."/>
            <person name="Toshchakov S.V."/>
            <person name="Kublanov I.V."/>
        </authorList>
    </citation>
    <scope>NUCLEOTIDE SEQUENCE</scope>
    <source>
        <strain evidence="10">Z-1702</strain>
    </source>
</reference>
<dbReference type="RefSeq" id="WP_210511160.1">
    <property type="nucleotide sequence ID" value="NZ_JAFIDN010000003.1"/>
</dbReference>
<evidence type="ECO:0000256" key="3">
    <source>
        <dbReference type="ARBA" id="ARBA00022884"/>
    </source>
</evidence>
<keyword evidence="11" id="KW-1185">Reference proteome</keyword>
<comment type="function">
    <text evidence="8">One of the primary rRNA binding proteins, it binds directly to 16S rRNA central domain where it helps coordinate assembly of the platform of the 30S subunit.</text>
</comment>
<organism evidence="10 11">
    <name type="scientific">Natronogracilivirga saccharolytica</name>
    <dbReference type="NCBI Taxonomy" id="2812953"/>
    <lineage>
        <taxon>Bacteria</taxon>
        <taxon>Pseudomonadati</taxon>
        <taxon>Balneolota</taxon>
        <taxon>Balneolia</taxon>
        <taxon>Balneolales</taxon>
        <taxon>Cyclonatronaceae</taxon>
        <taxon>Natronogracilivirga</taxon>
    </lineage>
</organism>
<dbReference type="Gene3D" id="3.30.1370.30">
    <property type="match status" value="1"/>
</dbReference>
<dbReference type="PANTHER" id="PTHR11758">
    <property type="entry name" value="40S RIBOSOMAL PROTEIN S15A"/>
    <property type="match status" value="1"/>
</dbReference>
<evidence type="ECO:0000313" key="10">
    <source>
        <dbReference type="EMBL" id="MBP3192271.1"/>
    </source>
</evidence>
<dbReference type="FunFam" id="3.30.1490.10:FF:000001">
    <property type="entry name" value="30S ribosomal protein S8"/>
    <property type="match status" value="1"/>
</dbReference>
<proteinExistence type="inferred from homology"/>
<dbReference type="EMBL" id="JAFIDN010000003">
    <property type="protein sequence ID" value="MBP3192271.1"/>
    <property type="molecule type" value="Genomic_DNA"/>
</dbReference>
<dbReference type="GO" id="GO:0006412">
    <property type="term" value="P:translation"/>
    <property type="evidence" value="ECO:0007669"/>
    <property type="project" value="UniProtKB-UniRule"/>
</dbReference>
<keyword evidence="2 8" id="KW-0699">rRNA-binding</keyword>
<dbReference type="GO" id="GO:0003735">
    <property type="term" value="F:structural constituent of ribosome"/>
    <property type="evidence" value="ECO:0007669"/>
    <property type="project" value="InterPro"/>
</dbReference>
<keyword evidence="3 8" id="KW-0694">RNA-binding</keyword>
<accession>A0A8J7UV82</accession>
<dbReference type="Pfam" id="PF00410">
    <property type="entry name" value="Ribosomal_S8"/>
    <property type="match status" value="1"/>
</dbReference>
<dbReference type="SUPFAM" id="SSF56047">
    <property type="entry name" value="Ribosomal protein S8"/>
    <property type="match status" value="1"/>
</dbReference>
<dbReference type="PROSITE" id="PS00053">
    <property type="entry name" value="RIBOSOMAL_S8"/>
    <property type="match status" value="1"/>
</dbReference>
<evidence type="ECO:0000256" key="6">
    <source>
        <dbReference type="ARBA" id="ARBA00035258"/>
    </source>
</evidence>
<dbReference type="InterPro" id="IPR035987">
    <property type="entry name" value="Ribosomal_uS8_sf"/>
</dbReference>
<comment type="caution">
    <text evidence="10">The sequence shown here is derived from an EMBL/GenBank/DDBJ whole genome shotgun (WGS) entry which is preliminary data.</text>
</comment>